<name>A0A816VNV2_BRANA</name>
<proteinExistence type="predicted"/>
<sequence length="37" mass="4216">MPRCSCNADLNTAAFVSSRRVHVSFVFFLVSRRQISI</sequence>
<organism evidence="1">
    <name type="scientific">Brassica napus</name>
    <name type="common">Rape</name>
    <dbReference type="NCBI Taxonomy" id="3708"/>
    <lineage>
        <taxon>Eukaryota</taxon>
        <taxon>Viridiplantae</taxon>
        <taxon>Streptophyta</taxon>
        <taxon>Embryophyta</taxon>
        <taxon>Tracheophyta</taxon>
        <taxon>Spermatophyta</taxon>
        <taxon>Magnoliopsida</taxon>
        <taxon>eudicotyledons</taxon>
        <taxon>Gunneridae</taxon>
        <taxon>Pentapetalae</taxon>
        <taxon>rosids</taxon>
        <taxon>malvids</taxon>
        <taxon>Brassicales</taxon>
        <taxon>Brassicaceae</taxon>
        <taxon>Brassiceae</taxon>
        <taxon>Brassica</taxon>
    </lineage>
</organism>
<dbReference type="Proteomes" id="UP001295469">
    <property type="component" value="Chromosome A03"/>
</dbReference>
<dbReference type="EMBL" id="HG994357">
    <property type="protein sequence ID" value="CAF2126958.1"/>
    <property type="molecule type" value="Genomic_DNA"/>
</dbReference>
<reference evidence="1" key="1">
    <citation type="submission" date="2021-01" db="EMBL/GenBank/DDBJ databases">
        <authorList>
            <consortium name="Genoscope - CEA"/>
            <person name="William W."/>
        </authorList>
    </citation>
    <scope>NUCLEOTIDE SEQUENCE</scope>
</reference>
<evidence type="ECO:0000313" key="1">
    <source>
        <dbReference type="EMBL" id="CAF2126958.1"/>
    </source>
</evidence>
<gene>
    <name evidence="1" type="ORF">DARMORV10_A03P36460.1</name>
</gene>
<protein>
    <submittedName>
        <fullName evidence="1">(rape) hypothetical protein</fullName>
    </submittedName>
</protein>
<accession>A0A816VNV2</accession>
<dbReference type="AlphaFoldDB" id="A0A816VNV2"/>